<dbReference type="Proteomes" id="UP000000763">
    <property type="component" value="Chromosome 4"/>
</dbReference>
<sequence>MGDSSDDDFQSAAAKKMEAVATYWAAVKKDDPTLNRFALSNLESKVFSWSIRDIFNRDLLKHQASS</sequence>
<dbReference type="AlphaFoldDB" id="C7J116"/>
<reference evidence="2" key="2">
    <citation type="journal article" date="2008" name="Nucleic Acids Res.">
        <title>The rice annotation project database (RAP-DB): 2008 update.</title>
        <authorList>
            <consortium name="The rice annotation project (RAP)"/>
        </authorList>
    </citation>
    <scope>GENOME REANNOTATION</scope>
    <source>
        <strain evidence="2">cv. Nipponbare</strain>
    </source>
</reference>
<dbReference type="KEGG" id="dosa:Os04g0582700"/>
<name>C7J116_ORYSJ</name>
<dbReference type="EMBL" id="AP008210">
    <property type="protein sequence ID" value="BAH92789.1"/>
    <property type="molecule type" value="Genomic_DNA"/>
</dbReference>
<evidence type="ECO:0000313" key="1">
    <source>
        <dbReference type="EMBL" id="BAH92789.1"/>
    </source>
</evidence>
<gene>
    <name evidence="1" type="ordered locus">Os04g0582700</name>
</gene>
<organism evidence="1 2">
    <name type="scientific">Oryza sativa subsp. japonica</name>
    <name type="common">Rice</name>
    <dbReference type="NCBI Taxonomy" id="39947"/>
    <lineage>
        <taxon>Eukaryota</taxon>
        <taxon>Viridiplantae</taxon>
        <taxon>Streptophyta</taxon>
        <taxon>Embryophyta</taxon>
        <taxon>Tracheophyta</taxon>
        <taxon>Spermatophyta</taxon>
        <taxon>Magnoliopsida</taxon>
        <taxon>Liliopsida</taxon>
        <taxon>Poales</taxon>
        <taxon>Poaceae</taxon>
        <taxon>BOP clade</taxon>
        <taxon>Oryzoideae</taxon>
        <taxon>Oryzeae</taxon>
        <taxon>Oryzinae</taxon>
        <taxon>Oryza</taxon>
        <taxon>Oryza sativa</taxon>
    </lineage>
</organism>
<evidence type="ECO:0000313" key="2">
    <source>
        <dbReference type="Proteomes" id="UP000000763"/>
    </source>
</evidence>
<protein>
    <submittedName>
        <fullName evidence="1">Os04g0582700 protein</fullName>
    </submittedName>
</protein>
<proteinExistence type="predicted"/>
<accession>C7J116</accession>
<reference evidence="1 2" key="1">
    <citation type="journal article" date="2005" name="Nature">
        <title>The map-based sequence of the rice genome.</title>
        <authorList>
            <consortium name="International rice genome sequencing project (IRGSP)"/>
            <person name="Matsumoto T."/>
            <person name="Wu J."/>
            <person name="Kanamori H."/>
            <person name="Katayose Y."/>
            <person name="Fujisawa M."/>
            <person name="Namiki N."/>
            <person name="Mizuno H."/>
            <person name="Yamamoto K."/>
            <person name="Antonio B.A."/>
            <person name="Baba T."/>
            <person name="Sakata K."/>
            <person name="Nagamura Y."/>
            <person name="Aoki H."/>
            <person name="Arikawa K."/>
            <person name="Arita K."/>
            <person name="Bito T."/>
            <person name="Chiden Y."/>
            <person name="Fujitsuka N."/>
            <person name="Fukunaka R."/>
            <person name="Hamada M."/>
            <person name="Harada C."/>
            <person name="Hayashi A."/>
            <person name="Hijishita S."/>
            <person name="Honda M."/>
            <person name="Hosokawa S."/>
            <person name="Ichikawa Y."/>
            <person name="Idonuma A."/>
            <person name="Iijima M."/>
            <person name="Ikeda M."/>
            <person name="Ikeno M."/>
            <person name="Ito K."/>
            <person name="Ito S."/>
            <person name="Ito T."/>
            <person name="Ito Y."/>
            <person name="Ito Y."/>
            <person name="Iwabuchi A."/>
            <person name="Kamiya K."/>
            <person name="Karasawa W."/>
            <person name="Kurita K."/>
            <person name="Katagiri S."/>
            <person name="Kikuta A."/>
            <person name="Kobayashi H."/>
            <person name="Kobayashi N."/>
            <person name="Machita K."/>
            <person name="Maehara T."/>
            <person name="Masukawa M."/>
            <person name="Mizubayashi T."/>
            <person name="Mukai Y."/>
            <person name="Nagasaki H."/>
            <person name="Nagata Y."/>
            <person name="Naito S."/>
            <person name="Nakashima M."/>
            <person name="Nakama Y."/>
            <person name="Nakamichi Y."/>
            <person name="Nakamura M."/>
            <person name="Meguro A."/>
            <person name="Negishi M."/>
            <person name="Ohta I."/>
            <person name="Ohta T."/>
            <person name="Okamoto M."/>
            <person name="Ono N."/>
            <person name="Saji S."/>
            <person name="Sakaguchi M."/>
            <person name="Sakai K."/>
            <person name="Shibata M."/>
            <person name="Shimokawa T."/>
            <person name="Song J."/>
            <person name="Takazaki Y."/>
            <person name="Terasawa K."/>
            <person name="Tsugane M."/>
            <person name="Tsuji K."/>
            <person name="Ueda S."/>
            <person name="Waki K."/>
            <person name="Yamagata H."/>
            <person name="Yamamoto M."/>
            <person name="Yamamoto S."/>
            <person name="Yamane H."/>
            <person name="Yoshiki S."/>
            <person name="Yoshihara R."/>
            <person name="Yukawa K."/>
            <person name="Zhong H."/>
            <person name="Yano M."/>
            <person name="Yuan Q."/>
            <person name="Ouyang S."/>
            <person name="Liu J."/>
            <person name="Jones K.M."/>
            <person name="Gansberger K."/>
            <person name="Moffat K."/>
            <person name="Hill J."/>
            <person name="Bera J."/>
            <person name="Fadrosh D."/>
            <person name="Jin S."/>
            <person name="Johri S."/>
            <person name="Kim M."/>
            <person name="Overton L."/>
            <person name="Reardon M."/>
            <person name="Tsitrin T."/>
            <person name="Vuong H."/>
            <person name="Weaver B."/>
            <person name="Ciecko A."/>
            <person name="Tallon L."/>
            <person name="Jackson J."/>
            <person name="Pai G."/>
            <person name="Aken S.V."/>
            <person name="Utterback T."/>
            <person name="Reidmuller S."/>
            <person name="Feldblyum T."/>
            <person name="Hsiao J."/>
            <person name="Zismann V."/>
            <person name="Iobst S."/>
            <person name="de Vazeille A.R."/>
            <person name="Buell C.R."/>
            <person name="Ying K."/>
            <person name="Li Y."/>
            <person name="Lu T."/>
            <person name="Huang Y."/>
            <person name="Zhao Q."/>
            <person name="Feng Q."/>
            <person name="Zhang L."/>
            <person name="Zhu J."/>
            <person name="Weng Q."/>
            <person name="Mu J."/>
            <person name="Lu Y."/>
            <person name="Fan D."/>
            <person name="Liu Y."/>
            <person name="Guan J."/>
            <person name="Zhang Y."/>
            <person name="Yu S."/>
            <person name="Liu X."/>
            <person name="Zhang Y."/>
            <person name="Hong G."/>
            <person name="Han B."/>
            <person name="Choisne N."/>
            <person name="Demange N."/>
            <person name="Orjeda G."/>
            <person name="Samain S."/>
            <person name="Cattolico L."/>
            <person name="Pelletier E."/>
            <person name="Couloux A."/>
            <person name="Segurens B."/>
            <person name="Wincker P."/>
            <person name="D'Hont A."/>
            <person name="Scarpelli C."/>
            <person name="Weissenbach J."/>
            <person name="Salanoubat M."/>
            <person name="Quetier F."/>
            <person name="Yu Y."/>
            <person name="Kim H.R."/>
            <person name="Rambo T."/>
            <person name="Currie J."/>
            <person name="Collura K."/>
            <person name="Luo M."/>
            <person name="Yang T."/>
            <person name="Ammiraju J.S.S."/>
            <person name="Engler F."/>
            <person name="Soderlund C."/>
            <person name="Wing R.A."/>
            <person name="Palmer L.E."/>
            <person name="de la Bastide M."/>
            <person name="Spiegel L."/>
            <person name="Nascimento L."/>
            <person name="Zutavern T."/>
            <person name="O'Shaughnessy A."/>
            <person name="Dike S."/>
            <person name="Dedhia N."/>
            <person name="Preston R."/>
            <person name="Balija V."/>
            <person name="McCombie W.R."/>
            <person name="Chow T."/>
            <person name="Chen H."/>
            <person name="Chung M."/>
            <person name="Chen C."/>
            <person name="Shaw J."/>
            <person name="Wu H."/>
            <person name="Hsiao K."/>
            <person name="Chao Y."/>
            <person name="Chu M."/>
            <person name="Cheng C."/>
            <person name="Hour A."/>
            <person name="Lee P."/>
            <person name="Lin S."/>
            <person name="Lin Y."/>
            <person name="Liou J."/>
            <person name="Liu S."/>
            <person name="Hsing Y."/>
            <person name="Raghuvanshi S."/>
            <person name="Mohanty A."/>
            <person name="Bharti A.K."/>
            <person name="Gaur A."/>
            <person name="Gupta V."/>
            <person name="Kumar D."/>
            <person name="Ravi V."/>
            <person name="Vij S."/>
            <person name="Kapur A."/>
            <person name="Khurana P."/>
            <person name="Khurana P."/>
            <person name="Khurana J.P."/>
            <person name="Tyagi A.K."/>
            <person name="Gaikwad K."/>
            <person name="Singh A."/>
            <person name="Dalal V."/>
            <person name="Srivastava S."/>
            <person name="Dixit A."/>
            <person name="Pal A.K."/>
            <person name="Ghazi I.A."/>
            <person name="Yadav M."/>
            <person name="Pandit A."/>
            <person name="Bhargava A."/>
            <person name="Sureshbabu K."/>
            <person name="Batra K."/>
            <person name="Sharma T.R."/>
            <person name="Mohapatra T."/>
            <person name="Singh N.K."/>
            <person name="Messing J."/>
            <person name="Nelson A.B."/>
            <person name="Fuks G."/>
            <person name="Kavchok S."/>
            <person name="Keizer G."/>
            <person name="Linton E."/>
            <person name="Llaca V."/>
            <person name="Song R."/>
            <person name="Tanyolac B."/>
            <person name="Young S."/>
            <person name="Ho-Il K."/>
            <person name="Hahn J.H."/>
            <person name="Sangsakoo G."/>
            <person name="Vanavichit A."/>
            <person name="de Mattos Luiz.A.T."/>
            <person name="Zimmer P.D."/>
            <person name="Malone G."/>
            <person name="Dellagostin O."/>
            <person name="de Oliveira A.C."/>
            <person name="Bevan M."/>
            <person name="Bancroft I."/>
            <person name="Minx P."/>
            <person name="Cordum H."/>
            <person name="Wilson R."/>
            <person name="Cheng Z."/>
            <person name="Jin W."/>
            <person name="Jiang J."/>
            <person name="Leong S.A."/>
            <person name="Iwama H."/>
            <person name="Gojobori T."/>
            <person name="Itoh T."/>
            <person name="Niimura Y."/>
            <person name="Fujii Y."/>
            <person name="Habara T."/>
            <person name="Sakai H."/>
            <person name="Sato Y."/>
            <person name="Wilson G."/>
            <person name="Kumar K."/>
            <person name="McCouch S."/>
            <person name="Juretic N."/>
            <person name="Hoen D."/>
            <person name="Wright S."/>
            <person name="Bruskiewich R."/>
            <person name="Bureau T."/>
            <person name="Miyao A."/>
            <person name="Hirochika H."/>
            <person name="Nishikawa T."/>
            <person name="Kadowaki K."/>
            <person name="Sugiura M."/>
            <person name="Burr B."/>
            <person name="Sasaki T."/>
        </authorList>
    </citation>
    <scope>NUCLEOTIDE SEQUENCE [LARGE SCALE GENOMIC DNA]</scope>
    <source>
        <strain evidence="2">cv. Nipponbare</strain>
    </source>
</reference>